<keyword evidence="8" id="KW-0547">Nucleotide-binding</keyword>
<dbReference type="Gene3D" id="1.10.287.130">
    <property type="match status" value="1"/>
</dbReference>
<reference evidence="17" key="1">
    <citation type="submission" date="2022-05" db="EMBL/GenBank/DDBJ databases">
        <title>Novel bacterial taxa in a minimal lignocellulolytic consortium and its capacity to transform plastics disclosed by genome-resolved metagenomics.</title>
        <authorList>
            <person name="Rodriguez C.A.D."/>
            <person name="Diaz-Garcia L."/>
            <person name="Herrera K."/>
            <person name="Tarazona N.A."/>
            <person name="Sproer C."/>
            <person name="Overmann J."/>
            <person name="Jimenez D.J."/>
        </authorList>
    </citation>
    <scope>NUCLEOTIDE SEQUENCE</scope>
    <source>
        <strain evidence="17">MAG5</strain>
    </source>
</reference>
<evidence type="ECO:0000256" key="11">
    <source>
        <dbReference type="ARBA" id="ARBA00022989"/>
    </source>
</evidence>
<feature type="transmembrane region" description="Helical" evidence="14">
    <location>
        <begin position="7"/>
        <end position="30"/>
    </location>
</feature>
<dbReference type="CDD" id="cd06225">
    <property type="entry name" value="HAMP"/>
    <property type="match status" value="1"/>
</dbReference>
<dbReference type="SUPFAM" id="SSF47384">
    <property type="entry name" value="Homodimeric domain of signal transducing histidine kinase"/>
    <property type="match status" value="1"/>
</dbReference>
<evidence type="ECO:0000256" key="14">
    <source>
        <dbReference type="SAM" id="Phobius"/>
    </source>
</evidence>
<evidence type="ECO:0000256" key="12">
    <source>
        <dbReference type="ARBA" id="ARBA00023012"/>
    </source>
</evidence>
<keyword evidence="6" id="KW-0808">Transferase</keyword>
<keyword evidence="11 14" id="KW-1133">Transmembrane helix</keyword>
<dbReference type="InterPro" id="IPR005467">
    <property type="entry name" value="His_kinase_dom"/>
</dbReference>
<evidence type="ECO:0000256" key="6">
    <source>
        <dbReference type="ARBA" id="ARBA00022679"/>
    </source>
</evidence>
<dbReference type="PANTHER" id="PTHR45436">
    <property type="entry name" value="SENSOR HISTIDINE KINASE YKOH"/>
    <property type="match status" value="1"/>
</dbReference>
<dbReference type="CDD" id="cd00082">
    <property type="entry name" value="HisKA"/>
    <property type="match status" value="1"/>
</dbReference>
<dbReference type="EC" id="2.7.13.3" evidence="3"/>
<evidence type="ECO:0000256" key="10">
    <source>
        <dbReference type="ARBA" id="ARBA00022840"/>
    </source>
</evidence>
<dbReference type="PROSITE" id="PS50885">
    <property type="entry name" value="HAMP"/>
    <property type="match status" value="1"/>
</dbReference>
<dbReference type="SMART" id="SM00304">
    <property type="entry name" value="HAMP"/>
    <property type="match status" value="1"/>
</dbReference>
<dbReference type="InterPro" id="IPR004358">
    <property type="entry name" value="Sig_transdc_His_kin-like_C"/>
</dbReference>
<evidence type="ECO:0000259" key="15">
    <source>
        <dbReference type="PROSITE" id="PS50109"/>
    </source>
</evidence>
<dbReference type="SUPFAM" id="SSF158472">
    <property type="entry name" value="HAMP domain-like"/>
    <property type="match status" value="1"/>
</dbReference>
<organism evidence="17 18">
    <name type="scientific">Candidatus Pristimantibacillus lignocellulolyticus</name>
    <dbReference type="NCBI Taxonomy" id="2994561"/>
    <lineage>
        <taxon>Bacteria</taxon>
        <taxon>Bacillati</taxon>
        <taxon>Bacillota</taxon>
        <taxon>Bacilli</taxon>
        <taxon>Bacillales</taxon>
        <taxon>Paenibacillaceae</taxon>
        <taxon>Candidatus Pristimantibacillus</taxon>
    </lineage>
</organism>
<dbReference type="InterPro" id="IPR003594">
    <property type="entry name" value="HATPase_dom"/>
</dbReference>
<evidence type="ECO:0000256" key="4">
    <source>
        <dbReference type="ARBA" id="ARBA00022475"/>
    </source>
</evidence>
<evidence type="ECO:0000256" key="9">
    <source>
        <dbReference type="ARBA" id="ARBA00022777"/>
    </source>
</evidence>
<evidence type="ECO:0000256" key="5">
    <source>
        <dbReference type="ARBA" id="ARBA00022553"/>
    </source>
</evidence>
<sequence>MKLKSKIHLYSSLLFAVLLIVMNVSIYLLFNYMSLNSEIEQAKTETTAIARGLQDNATMPLSDLLRAYAPIDGMLQIVAQNGVSYPPVTSPSQTELSKKPAVFYAQKKSEIVKYDGQSYVLISMPVIWHNGEVVNIQTTESLQDTIIKLRSLRFVLIGVTLLALIPVIISGRLLGELIMKPIRSMTTTMRDIQQSGQFKQLTLATNSKDELVEMGDTFNRMIELLQSNFAKQESFVSNASHELRTPLTVIESYANLLKRKGLERPDLFLESIEAIHSEAIRMREMTEQLLLLARNKEQWKMKKEKLDAVVLTANTAAAFQNAYHRDVYVEGVPSLAVSSDEQLLKQLLYIFLDNARKYSDESITITLGSSNMNGWIRITDRGVGIPKQELGKVFDRFYRIDQARSRQSGGLGLGLSLAKQIADTLGANIEMDSLEGVGTTVTITLEKI</sequence>
<dbReference type="PRINTS" id="PR00344">
    <property type="entry name" value="BCTRLSENSOR"/>
</dbReference>
<accession>A0A9J6ZI45</accession>
<dbReference type="InterPro" id="IPR050428">
    <property type="entry name" value="TCS_sensor_his_kinase"/>
</dbReference>
<dbReference type="PANTHER" id="PTHR45436:SF5">
    <property type="entry name" value="SENSOR HISTIDINE KINASE TRCS"/>
    <property type="match status" value="1"/>
</dbReference>
<dbReference type="Pfam" id="PF00672">
    <property type="entry name" value="HAMP"/>
    <property type="match status" value="1"/>
</dbReference>
<dbReference type="SMART" id="SM00387">
    <property type="entry name" value="HATPase_c"/>
    <property type="match status" value="1"/>
</dbReference>
<keyword evidence="5" id="KW-0597">Phosphoprotein</keyword>
<evidence type="ECO:0000256" key="8">
    <source>
        <dbReference type="ARBA" id="ARBA00022741"/>
    </source>
</evidence>
<dbReference type="Proteomes" id="UP001056756">
    <property type="component" value="Chromosome"/>
</dbReference>
<dbReference type="Gene3D" id="6.10.340.10">
    <property type="match status" value="1"/>
</dbReference>
<keyword evidence="10" id="KW-0067">ATP-binding</keyword>
<dbReference type="SMART" id="SM00388">
    <property type="entry name" value="HisKA"/>
    <property type="match status" value="1"/>
</dbReference>
<keyword evidence="12" id="KW-0902">Two-component regulatory system</keyword>
<evidence type="ECO:0000313" key="17">
    <source>
        <dbReference type="EMBL" id="URN95814.1"/>
    </source>
</evidence>
<dbReference type="GO" id="GO:0000155">
    <property type="term" value="F:phosphorelay sensor kinase activity"/>
    <property type="evidence" value="ECO:0007669"/>
    <property type="project" value="InterPro"/>
</dbReference>
<dbReference type="Gene3D" id="3.30.565.10">
    <property type="entry name" value="Histidine kinase-like ATPase, C-terminal domain"/>
    <property type="match status" value="1"/>
</dbReference>
<dbReference type="AlphaFoldDB" id="A0A9J6ZI45"/>
<keyword evidence="9 17" id="KW-0418">Kinase</keyword>
<proteinExistence type="predicted"/>
<dbReference type="Pfam" id="PF00512">
    <property type="entry name" value="HisKA"/>
    <property type="match status" value="1"/>
</dbReference>
<dbReference type="Pfam" id="PF02518">
    <property type="entry name" value="HATPase_c"/>
    <property type="match status" value="1"/>
</dbReference>
<keyword evidence="4" id="KW-1003">Cell membrane</keyword>
<keyword evidence="13 14" id="KW-0472">Membrane</keyword>
<keyword evidence="7 14" id="KW-0812">Transmembrane</keyword>
<feature type="domain" description="Histidine kinase" evidence="15">
    <location>
        <begin position="238"/>
        <end position="448"/>
    </location>
</feature>
<dbReference type="CDD" id="cd00075">
    <property type="entry name" value="HATPase"/>
    <property type="match status" value="1"/>
</dbReference>
<protein>
    <recommendedName>
        <fullName evidence="3">histidine kinase</fullName>
        <ecNumber evidence="3">2.7.13.3</ecNumber>
    </recommendedName>
</protein>
<evidence type="ECO:0000256" key="13">
    <source>
        <dbReference type="ARBA" id="ARBA00023136"/>
    </source>
</evidence>
<dbReference type="InterPro" id="IPR003661">
    <property type="entry name" value="HisK_dim/P_dom"/>
</dbReference>
<dbReference type="FunFam" id="1.10.287.130:FF:000001">
    <property type="entry name" value="Two-component sensor histidine kinase"/>
    <property type="match status" value="1"/>
</dbReference>
<evidence type="ECO:0000259" key="16">
    <source>
        <dbReference type="PROSITE" id="PS50885"/>
    </source>
</evidence>
<comment type="subcellular location">
    <subcellularLocation>
        <location evidence="2">Cell membrane</location>
        <topology evidence="2">Multi-pass membrane protein</topology>
    </subcellularLocation>
</comment>
<dbReference type="InterPro" id="IPR003660">
    <property type="entry name" value="HAMP_dom"/>
</dbReference>
<dbReference type="InterPro" id="IPR036097">
    <property type="entry name" value="HisK_dim/P_sf"/>
</dbReference>
<dbReference type="PROSITE" id="PS50109">
    <property type="entry name" value="HIS_KIN"/>
    <property type="match status" value="1"/>
</dbReference>
<dbReference type="EMBL" id="CP097899">
    <property type="protein sequence ID" value="URN95814.1"/>
    <property type="molecule type" value="Genomic_DNA"/>
</dbReference>
<name>A0A9J6ZI45_9BACL</name>
<dbReference type="GO" id="GO:0005524">
    <property type="term" value="F:ATP binding"/>
    <property type="evidence" value="ECO:0007669"/>
    <property type="project" value="UniProtKB-KW"/>
</dbReference>
<dbReference type="SUPFAM" id="SSF55874">
    <property type="entry name" value="ATPase domain of HSP90 chaperone/DNA topoisomerase II/histidine kinase"/>
    <property type="match status" value="1"/>
</dbReference>
<comment type="catalytic activity">
    <reaction evidence="1">
        <text>ATP + protein L-histidine = ADP + protein N-phospho-L-histidine.</text>
        <dbReference type="EC" id="2.7.13.3"/>
    </reaction>
</comment>
<evidence type="ECO:0000256" key="3">
    <source>
        <dbReference type="ARBA" id="ARBA00012438"/>
    </source>
</evidence>
<evidence type="ECO:0000256" key="7">
    <source>
        <dbReference type="ARBA" id="ARBA00022692"/>
    </source>
</evidence>
<evidence type="ECO:0000313" key="18">
    <source>
        <dbReference type="Proteomes" id="UP001056756"/>
    </source>
</evidence>
<dbReference type="GO" id="GO:0005886">
    <property type="term" value="C:plasma membrane"/>
    <property type="evidence" value="ECO:0007669"/>
    <property type="project" value="UniProtKB-SubCell"/>
</dbReference>
<feature type="domain" description="HAMP" evidence="16">
    <location>
        <begin position="176"/>
        <end position="230"/>
    </location>
</feature>
<evidence type="ECO:0000256" key="2">
    <source>
        <dbReference type="ARBA" id="ARBA00004651"/>
    </source>
</evidence>
<feature type="transmembrane region" description="Helical" evidence="14">
    <location>
        <begin position="154"/>
        <end position="175"/>
    </location>
</feature>
<dbReference type="InterPro" id="IPR036890">
    <property type="entry name" value="HATPase_C_sf"/>
</dbReference>
<evidence type="ECO:0000256" key="1">
    <source>
        <dbReference type="ARBA" id="ARBA00000085"/>
    </source>
</evidence>
<gene>
    <name evidence="17" type="ORF">NAG76_06095</name>
</gene>
<dbReference type="KEGG" id="plig:NAG76_06095"/>